<dbReference type="HOGENOM" id="CLU_039318_0_0_1"/>
<dbReference type="EMBL" id="JNVN01001702">
    <property type="protein sequence ID" value="KHJ32956.1"/>
    <property type="molecule type" value="Genomic_DNA"/>
</dbReference>
<dbReference type="AlphaFoldDB" id="A0A0B1P7N0"/>
<dbReference type="InterPro" id="IPR052469">
    <property type="entry name" value="MEIOB"/>
</dbReference>
<dbReference type="SUPFAM" id="SSF50249">
    <property type="entry name" value="Nucleic acid-binding proteins"/>
    <property type="match status" value="1"/>
</dbReference>
<evidence type="ECO:0000313" key="1">
    <source>
        <dbReference type="EMBL" id="KHJ32956.1"/>
    </source>
</evidence>
<organism evidence="1 2">
    <name type="scientific">Uncinula necator</name>
    <name type="common">Grape powdery mildew</name>
    <dbReference type="NCBI Taxonomy" id="52586"/>
    <lineage>
        <taxon>Eukaryota</taxon>
        <taxon>Fungi</taxon>
        <taxon>Dikarya</taxon>
        <taxon>Ascomycota</taxon>
        <taxon>Pezizomycotina</taxon>
        <taxon>Leotiomycetes</taxon>
        <taxon>Erysiphales</taxon>
        <taxon>Erysiphaceae</taxon>
        <taxon>Erysiphe</taxon>
    </lineage>
</organism>
<reference evidence="1 2" key="1">
    <citation type="journal article" date="2014" name="BMC Genomics">
        <title>Adaptive genomic structural variation in the grape powdery mildew pathogen, Erysiphe necator.</title>
        <authorList>
            <person name="Jones L."/>
            <person name="Riaz S."/>
            <person name="Morales-Cruz A."/>
            <person name="Amrine K.C."/>
            <person name="McGuire B."/>
            <person name="Gubler W.D."/>
            <person name="Walker M.A."/>
            <person name="Cantu D."/>
        </authorList>
    </citation>
    <scope>NUCLEOTIDE SEQUENCE [LARGE SCALE GENOMIC DNA]</scope>
    <source>
        <strain evidence="2">c</strain>
    </source>
</reference>
<comment type="caution">
    <text evidence="1">The sequence shown here is derived from an EMBL/GenBank/DDBJ whole genome shotgun (WGS) entry which is preliminary data.</text>
</comment>
<proteinExistence type="predicted"/>
<dbReference type="PANTHER" id="PTHR21166">
    <property type="entry name" value="CELL DIVISION CONTROL PROTEIN 24 OB DOMAIN-CONTAINING PROTEIN-RELATED"/>
    <property type="match status" value="1"/>
</dbReference>
<dbReference type="GO" id="GO:0008310">
    <property type="term" value="F:single-stranded DNA 3'-5' DNA exonuclease activity"/>
    <property type="evidence" value="ECO:0007669"/>
    <property type="project" value="TreeGrafter"/>
</dbReference>
<protein>
    <submittedName>
        <fullName evidence="1">Putative nucleic acid-binding protein</fullName>
    </submittedName>
</protein>
<name>A0A0B1P7N0_UNCNE</name>
<accession>A0A0B1P7N0</accession>
<evidence type="ECO:0000313" key="2">
    <source>
        <dbReference type="Proteomes" id="UP000030854"/>
    </source>
</evidence>
<gene>
    <name evidence="1" type="ORF">EV44_g4979</name>
</gene>
<dbReference type="PANTHER" id="PTHR21166:SF2">
    <property type="entry name" value="CELL DIVISION CONTROL PROTEIN 24 OB DOMAIN-CONTAINING PROTEIN-RELATED"/>
    <property type="match status" value="1"/>
</dbReference>
<dbReference type="InterPro" id="IPR012340">
    <property type="entry name" value="NA-bd_OB-fold"/>
</dbReference>
<sequence length="507" mass="57912">MFEQKLNEKVQLSIKSFYKREVQTEQQTSSHILCTKVGDGFTEAELVNSLDPLRRNWDPDRNYIRLSINQIRAGPKHISFSGRIVNMKTYFGVCTQQQKANGWHYLIIKDDTGAIFVGLFVTLWTAFISETLHGHIHGQQERQHQFLTRTKNIINVNMFPGRVASDHILIQHETDSSDSRKSSCRPFEYKIKHDLHLLVPLDSYLNSGYDVKGIKILVVVKNITSSRKIKRKNGDEVDEVTNVGLMDNTAECSLTLWNDLIPSAHSWHPKETILLITDPGFNHQCSTTNQNRGSLQILQNTMIEIDPTFENALWLRQWAKRKARQEAVTWESTENKWKFESSFCGETLRIFTLAELDNRVRSGWSYSFSGFINIIIRNMNIYRLHLRNKLMCGQCCGNLLFSNESVLECGVCGKLISLLPNASVVGQLLDETGCIDGGSLQWSPSAWENLFGRPVEAIANLSANDCDTFEQRLCFLRIYLHVGWREAHVTSDKTTKIAKLSVLGVHM</sequence>
<dbReference type="GO" id="GO:0003697">
    <property type="term" value="F:single-stranded DNA binding"/>
    <property type="evidence" value="ECO:0007669"/>
    <property type="project" value="TreeGrafter"/>
</dbReference>
<dbReference type="GO" id="GO:0000712">
    <property type="term" value="P:resolution of meiotic recombination intermediates"/>
    <property type="evidence" value="ECO:0007669"/>
    <property type="project" value="TreeGrafter"/>
</dbReference>
<dbReference type="OMA" id="EHVNPPF"/>
<dbReference type="Gene3D" id="2.40.50.140">
    <property type="entry name" value="Nucleic acid-binding proteins"/>
    <property type="match status" value="1"/>
</dbReference>
<dbReference type="Proteomes" id="UP000030854">
    <property type="component" value="Unassembled WGS sequence"/>
</dbReference>
<dbReference type="STRING" id="52586.A0A0B1P7N0"/>
<keyword evidence="2" id="KW-1185">Reference proteome</keyword>